<dbReference type="Proteomes" id="UP000223596">
    <property type="component" value="Unassembled WGS sequence"/>
</dbReference>
<dbReference type="EMBL" id="PDBW01000001">
    <property type="protein sequence ID" value="PFH02008.1"/>
    <property type="molecule type" value="Genomic_DNA"/>
</dbReference>
<gene>
    <name evidence="3" type="ORF">M972_11770</name>
</gene>
<accession>A0AB36TDY4</accession>
<dbReference type="AlphaFoldDB" id="A0AB36TDY4"/>
<dbReference type="PANTHER" id="PTHR38032">
    <property type="entry name" value="POLYMERASE-RELATED"/>
    <property type="match status" value="1"/>
</dbReference>
<reference evidence="3 4" key="1">
    <citation type="submission" date="2017-09" db="EMBL/GenBank/DDBJ databases">
        <title>Evaluation of Pacific Biosciences Sequencing Technology to Finishing C. thermocellum Genome Sequences.</title>
        <authorList>
            <person name="Brown S."/>
        </authorList>
    </citation>
    <scope>NUCLEOTIDE SEQUENCE [LARGE SCALE GENOMIC DNA]</scope>
    <source>
        <strain evidence="3 4">AD2</strain>
    </source>
</reference>
<evidence type="ECO:0000313" key="3">
    <source>
        <dbReference type="EMBL" id="PFH02008.1"/>
    </source>
</evidence>
<evidence type="ECO:0000256" key="1">
    <source>
        <dbReference type="SAM" id="Coils"/>
    </source>
</evidence>
<protein>
    <recommendedName>
        <fullName evidence="2">Flagellar Assembly Protein A N-terminal region domain-containing protein</fullName>
    </recommendedName>
</protein>
<dbReference type="PANTHER" id="PTHR38032:SF1">
    <property type="entry name" value="RNA-BINDING PROTEIN KHPB N-TERMINAL DOMAIN-CONTAINING PROTEIN"/>
    <property type="match status" value="1"/>
</dbReference>
<name>A0AB36TDY4_ACETH</name>
<organism evidence="3 4">
    <name type="scientific">Acetivibrio thermocellus AD2</name>
    <dbReference type="NCBI Taxonomy" id="1138384"/>
    <lineage>
        <taxon>Bacteria</taxon>
        <taxon>Bacillati</taxon>
        <taxon>Bacillota</taxon>
        <taxon>Clostridia</taxon>
        <taxon>Eubacteriales</taxon>
        <taxon>Oscillospiraceae</taxon>
        <taxon>Acetivibrio</taxon>
    </lineage>
</organism>
<dbReference type="InterPro" id="IPR046866">
    <property type="entry name" value="FapA_N"/>
</dbReference>
<keyword evidence="1" id="KW-0175">Coiled coil</keyword>
<evidence type="ECO:0000259" key="2">
    <source>
        <dbReference type="Pfam" id="PF20250"/>
    </source>
</evidence>
<evidence type="ECO:0000313" key="4">
    <source>
        <dbReference type="Proteomes" id="UP000223596"/>
    </source>
</evidence>
<proteinExistence type="predicted"/>
<dbReference type="Pfam" id="PF03961">
    <property type="entry name" value="FapA"/>
    <property type="match status" value="1"/>
</dbReference>
<dbReference type="RefSeq" id="WP_003521397.1">
    <property type="nucleotide sequence ID" value="NZ_CP013828.1"/>
</dbReference>
<sequence length="529" mass="59851">MQHQTLYQDDFVEIFEQDNEVFIKTFKPGLPPKQLNEILSSLPQIQITSFNCLNDALNIVSPSPQKFGRLKERIAITVTPDELKAFVTFNLPKEELDIKNRENLIKETYQVLKKKNINFGIKKELFFGDLESGKKYLIAEGVPAVDGEDCKIRMYELEEPRPEIREDGKANYYELKLINKVKAGDWLGERIDATEGFPGKTVYGTTIHPVRGKNYPLSYDKNTVYEVVQNKKVVLYSKIDGAVHYDGNKITVSNHLEIDGDVDFKTGNIIFDGYVTIKGTVTDGFYVEATKDIEINSPLGLGNVKGIKSREGSIYIKGGISSKSFSEISARKNIYTKFVDNVKLSCGGTAHIGFYCINSMVEAKEVFIESIKGNIMGGQVKAEVKITVPVLGSPLEPRTVLILTGFDRKKLSKMLEDIVDRIDRIKEEQMDIKLYLSKQDPFKEMTSRETAEYNSKMQRMSELKAELKSLEEEKKNIARYLKTKGEGEIAITKKVYPNCSIIIKNIQTEIKEPCLATTFFAADGEIKRV</sequence>
<feature type="coiled-coil region" evidence="1">
    <location>
        <begin position="453"/>
        <end position="480"/>
    </location>
</feature>
<feature type="domain" description="Flagellar Assembly Protein A N-terminal region" evidence="2">
    <location>
        <begin position="74"/>
        <end position="247"/>
    </location>
</feature>
<comment type="caution">
    <text evidence="3">The sequence shown here is derived from an EMBL/GenBank/DDBJ whole genome shotgun (WGS) entry which is preliminary data.</text>
</comment>
<dbReference type="InterPro" id="IPR046865">
    <property type="entry name" value="FapA_b_solenoid"/>
</dbReference>
<dbReference type="InterPro" id="IPR005646">
    <property type="entry name" value="FapA"/>
</dbReference>
<dbReference type="Pfam" id="PF20250">
    <property type="entry name" value="FapA_N"/>
    <property type="match status" value="1"/>
</dbReference>